<protein>
    <submittedName>
        <fullName evidence="2">Uncharacterized protein</fullName>
    </submittedName>
</protein>
<dbReference type="EMBL" id="MU863624">
    <property type="protein sequence ID" value="KAK4106690.1"/>
    <property type="molecule type" value="Genomic_DNA"/>
</dbReference>
<reference evidence="2" key="2">
    <citation type="submission" date="2023-05" db="EMBL/GenBank/DDBJ databases">
        <authorList>
            <consortium name="Lawrence Berkeley National Laboratory"/>
            <person name="Steindorff A."/>
            <person name="Hensen N."/>
            <person name="Bonometti L."/>
            <person name="Westerberg I."/>
            <person name="Brannstrom I.O."/>
            <person name="Guillou S."/>
            <person name="Cros-Aarteil S."/>
            <person name="Calhoun S."/>
            <person name="Haridas S."/>
            <person name="Kuo A."/>
            <person name="Mondo S."/>
            <person name="Pangilinan J."/>
            <person name="Riley R."/>
            <person name="Labutti K."/>
            <person name="Andreopoulos B."/>
            <person name="Lipzen A."/>
            <person name="Chen C."/>
            <person name="Yanf M."/>
            <person name="Daum C."/>
            <person name="Ng V."/>
            <person name="Clum A."/>
            <person name="Ohm R."/>
            <person name="Martin F."/>
            <person name="Silar P."/>
            <person name="Natvig D."/>
            <person name="Lalanne C."/>
            <person name="Gautier V."/>
            <person name="Ament-Velasquez S.L."/>
            <person name="Kruys A."/>
            <person name="Hutchinson M.I."/>
            <person name="Powell A.J."/>
            <person name="Barry K."/>
            <person name="Miller A.N."/>
            <person name="Grigoriev I.V."/>
            <person name="Debuchy R."/>
            <person name="Gladieux P."/>
            <person name="Thoren M.H."/>
            <person name="Johannesson H."/>
        </authorList>
    </citation>
    <scope>NUCLEOTIDE SEQUENCE</scope>
    <source>
        <strain evidence="2">CBS 757.83</strain>
    </source>
</reference>
<reference evidence="2" key="1">
    <citation type="journal article" date="2023" name="Mol. Phylogenet. Evol.">
        <title>Genome-scale phylogeny and comparative genomics of the fungal order Sordariales.</title>
        <authorList>
            <person name="Hensen N."/>
            <person name="Bonometti L."/>
            <person name="Westerberg I."/>
            <person name="Brannstrom I.O."/>
            <person name="Guillou S."/>
            <person name="Cros-Aarteil S."/>
            <person name="Calhoun S."/>
            <person name="Haridas S."/>
            <person name="Kuo A."/>
            <person name="Mondo S."/>
            <person name="Pangilinan J."/>
            <person name="Riley R."/>
            <person name="LaButti K."/>
            <person name="Andreopoulos B."/>
            <person name="Lipzen A."/>
            <person name="Chen C."/>
            <person name="Yan M."/>
            <person name="Daum C."/>
            <person name="Ng V."/>
            <person name="Clum A."/>
            <person name="Steindorff A."/>
            <person name="Ohm R.A."/>
            <person name="Martin F."/>
            <person name="Silar P."/>
            <person name="Natvig D.O."/>
            <person name="Lalanne C."/>
            <person name="Gautier V."/>
            <person name="Ament-Velasquez S.L."/>
            <person name="Kruys A."/>
            <person name="Hutchinson M.I."/>
            <person name="Powell A.J."/>
            <person name="Barry K."/>
            <person name="Miller A.N."/>
            <person name="Grigoriev I.V."/>
            <person name="Debuchy R."/>
            <person name="Gladieux P."/>
            <person name="Hiltunen Thoren M."/>
            <person name="Johannesson H."/>
        </authorList>
    </citation>
    <scope>NUCLEOTIDE SEQUENCE</scope>
    <source>
        <strain evidence="2">CBS 757.83</strain>
    </source>
</reference>
<sequence>MVRHDHVEILSQYCPLLSNCQRRKRKKFLRGYRILTARPPFAMSCPCNAARQKTSHAEYAAANHMAATRRASFGKQNSSRLATPCFSHSMCEPNRQVAQSQRKKKRKESRDARDRVVHRKAVLRRPPCRREQRQGCHASASTVAVLQEPSARDDDKSSRLPER</sequence>
<comment type="caution">
    <text evidence="2">The sequence shown here is derived from an EMBL/GenBank/DDBJ whole genome shotgun (WGS) entry which is preliminary data.</text>
</comment>
<feature type="compositionally biased region" description="Basic residues" evidence="1">
    <location>
        <begin position="116"/>
        <end position="127"/>
    </location>
</feature>
<feature type="compositionally biased region" description="Basic and acidic residues" evidence="1">
    <location>
        <begin position="150"/>
        <end position="163"/>
    </location>
</feature>
<organism evidence="2 3">
    <name type="scientific">Parathielavia hyrcaniae</name>
    <dbReference type="NCBI Taxonomy" id="113614"/>
    <lineage>
        <taxon>Eukaryota</taxon>
        <taxon>Fungi</taxon>
        <taxon>Dikarya</taxon>
        <taxon>Ascomycota</taxon>
        <taxon>Pezizomycotina</taxon>
        <taxon>Sordariomycetes</taxon>
        <taxon>Sordariomycetidae</taxon>
        <taxon>Sordariales</taxon>
        <taxon>Chaetomiaceae</taxon>
        <taxon>Parathielavia</taxon>
    </lineage>
</organism>
<dbReference type="AlphaFoldDB" id="A0AAN6T677"/>
<name>A0AAN6T677_9PEZI</name>
<feature type="region of interest" description="Disordered" evidence="1">
    <location>
        <begin position="92"/>
        <end position="163"/>
    </location>
</feature>
<keyword evidence="3" id="KW-1185">Reference proteome</keyword>
<evidence type="ECO:0000256" key="1">
    <source>
        <dbReference type="SAM" id="MobiDB-lite"/>
    </source>
</evidence>
<gene>
    <name evidence="2" type="ORF">N658DRAFT_27120</name>
</gene>
<evidence type="ECO:0000313" key="3">
    <source>
        <dbReference type="Proteomes" id="UP001305647"/>
    </source>
</evidence>
<dbReference type="Proteomes" id="UP001305647">
    <property type="component" value="Unassembled WGS sequence"/>
</dbReference>
<accession>A0AAN6T677</accession>
<evidence type="ECO:0000313" key="2">
    <source>
        <dbReference type="EMBL" id="KAK4106690.1"/>
    </source>
</evidence>
<proteinExistence type="predicted"/>